<name>A0A3L7JCU0_9HYPH</name>
<dbReference type="InterPro" id="IPR023346">
    <property type="entry name" value="Lysozyme-like_dom_sf"/>
</dbReference>
<dbReference type="AlphaFoldDB" id="A0A3L7JCU0"/>
<dbReference type="Proteomes" id="UP000281094">
    <property type="component" value="Unassembled WGS sequence"/>
</dbReference>
<feature type="domain" description="Transglycosylase SLT" evidence="1">
    <location>
        <begin position="5"/>
        <end position="190"/>
    </location>
</feature>
<evidence type="ECO:0000259" key="1">
    <source>
        <dbReference type="Pfam" id="PF19489"/>
    </source>
</evidence>
<dbReference type="InterPro" id="IPR045795">
    <property type="entry name" value="SLT_4"/>
</dbReference>
<accession>A0A3L7JCU0</accession>
<dbReference type="Pfam" id="PF19489">
    <property type="entry name" value="SLT_4"/>
    <property type="match status" value="1"/>
</dbReference>
<dbReference type="Gene3D" id="1.10.530.10">
    <property type="match status" value="1"/>
</dbReference>
<dbReference type="CDD" id="cd00442">
    <property type="entry name" value="Lyz-like"/>
    <property type="match status" value="1"/>
</dbReference>
<comment type="caution">
    <text evidence="2">The sequence shown here is derived from an EMBL/GenBank/DDBJ whole genome shotgun (WGS) entry which is preliminary data.</text>
</comment>
<evidence type="ECO:0000313" key="2">
    <source>
        <dbReference type="EMBL" id="RLQ88135.1"/>
    </source>
</evidence>
<protein>
    <recommendedName>
        <fullName evidence="1">Transglycosylase SLT domain-containing protein</fullName>
    </recommendedName>
</protein>
<sequence length="193" mass="21902">MRPVLFLVPFLLLAGCATPPSRINNICAVFDQTDSFFTDWSKSAEKAERRWGVPRAVLLATIRVESGFDGKAKPPRKKLLGFIPWKRPSSATGYAQALDGTWDRYKRETGNRGARRSNFDDAVDFVGWHHRLSHEKNGVALNDTYNLYLNYYLGHAGYRRGNYRGDASLARTAQKATNMASAYNQQMQRCGRY</sequence>
<dbReference type="RefSeq" id="WP_121645100.1">
    <property type="nucleotide sequence ID" value="NZ_RCWN01000001.1"/>
</dbReference>
<proteinExistence type="predicted"/>
<evidence type="ECO:0000313" key="3">
    <source>
        <dbReference type="Proteomes" id="UP000281094"/>
    </source>
</evidence>
<dbReference type="PROSITE" id="PS51257">
    <property type="entry name" value="PROKAR_LIPOPROTEIN"/>
    <property type="match status" value="1"/>
</dbReference>
<gene>
    <name evidence="2" type="ORF">D8780_07905</name>
</gene>
<dbReference type="EMBL" id="RCWN01000001">
    <property type="protein sequence ID" value="RLQ88135.1"/>
    <property type="molecule type" value="Genomic_DNA"/>
</dbReference>
<organism evidence="2 3">
    <name type="scientific">Notoacmeibacter ruber</name>
    <dbReference type="NCBI Taxonomy" id="2670375"/>
    <lineage>
        <taxon>Bacteria</taxon>
        <taxon>Pseudomonadati</taxon>
        <taxon>Pseudomonadota</taxon>
        <taxon>Alphaproteobacteria</taxon>
        <taxon>Hyphomicrobiales</taxon>
        <taxon>Notoacmeibacteraceae</taxon>
        <taxon>Notoacmeibacter</taxon>
    </lineage>
</organism>
<dbReference type="SUPFAM" id="SSF53955">
    <property type="entry name" value="Lysozyme-like"/>
    <property type="match status" value="1"/>
</dbReference>
<keyword evidence="3" id="KW-1185">Reference proteome</keyword>
<reference evidence="2 3" key="1">
    <citation type="submission" date="2018-10" db="EMBL/GenBank/DDBJ databases">
        <title>Notoacmeibacter sp. M2BS9Y-3-1, whole genome shotgun sequence.</title>
        <authorList>
            <person name="Tuo L."/>
        </authorList>
    </citation>
    <scope>NUCLEOTIDE SEQUENCE [LARGE SCALE GENOMIC DNA]</scope>
    <source>
        <strain evidence="2 3">M2BS9Y-3-1</strain>
    </source>
</reference>